<dbReference type="AlphaFoldDB" id="R7ZW31"/>
<feature type="chain" id="PRO_5004461998" description="Lipoprotein" evidence="1">
    <location>
        <begin position="22"/>
        <end position="128"/>
    </location>
</feature>
<proteinExistence type="predicted"/>
<gene>
    <name evidence="2" type="ORF">ADIS_1218</name>
</gene>
<dbReference type="OrthoDB" id="839399at2"/>
<comment type="caution">
    <text evidence="2">The sequence shown here is derived from an EMBL/GenBank/DDBJ whole genome shotgun (WGS) entry which is preliminary data.</text>
</comment>
<evidence type="ECO:0000256" key="1">
    <source>
        <dbReference type="SAM" id="SignalP"/>
    </source>
</evidence>
<evidence type="ECO:0008006" key="4">
    <source>
        <dbReference type="Google" id="ProtNLM"/>
    </source>
</evidence>
<dbReference type="EMBL" id="AQHR01000040">
    <property type="protein sequence ID" value="EON78355.1"/>
    <property type="molecule type" value="Genomic_DNA"/>
</dbReference>
<keyword evidence="3" id="KW-1185">Reference proteome</keyword>
<reference evidence="2 3" key="1">
    <citation type="submission" date="2013-02" db="EMBL/GenBank/DDBJ databases">
        <title>A novel strain isolated from Lonar lake, Maharashtra, India.</title>
        <authorList>
            <person name="Singh A."/>
        </authorList>
    </citation>
    <scope>NUCLEOTIDE SEQUENCE [LARGE SCALE GENOMIC DNA]</scope>
    <source>
        <strain evidence="2 3">AK24</strain>
    </source>
</reference>
<sequence>MKPIYLALVAAFILAAPSCTQEDEVIIEALGVDFGYQSGEPLREGDCVDPTRNFAVLVHATMGNHGTLRSQDFDVLVNDILYSVTFRGEGTKLIPIELIVGENTAKVLGTPYEANIFISPPMGFQLVE</sequence>
<dbReference type="Proteomes" id="UP000013909">
    <property type="component" value="Unassembled WGS sequence"/>
</dbReference>
<dbReference type="RefSeq" id="WP_010853364.1">
    <property type="nucleotide sequence ID" value="NZ_AQHR01000040.1"/>
</dbReference>
<evidence type="ECO:0000313" key="3">
    <source>
        <dbReference type="Proteomes" id="UP000013909"/>
    </source>
</evidence>
<protein>
    <recommendedName>
        <fullName evidence="4">Lipoprotein</fullName>
    </recommendedName>
</protein>
<dbReference type="STRING" id="1232681.ADIS_1218"/>
<evidence type="ECO:0000313" key="2">
    <source>
        <dbReference type="EMBL" id="EON78355.1"/>
    </source>
</evidence>
<accession>R7ZW31</accession>
<organism evidence="2 3">
    <name type="scientific">Lunatimonas lonarensis</name>
    <dbReference type="NCBI Taxonomy" id="1232681"/>
    <lineage>
        <taxon>Bacteria</taxon>
        <taxon>Pseudomonadati</taxon>
        <taxon>Bacteroidota</taxon>
        <taxon>Cytophagia</taxon>
        <taxon>Cytophagales</taxon>
        <taxon>Cyclobacteriaceae</taxon>
    </lineage>
</organism>
<feature type="signal peptide" evidence="1">
    <location>
        <begin position="1"/>
        <end position="21"/>
    </location>
</feature>
<name>R7ZW31_9BACT</name>
<keyword evidence="1" id="KW-0732">Signal</keyword>